<dbReference type="PROSITE" id="PS00018">
    <property type="entry name" value="EF_HAND_1"/>
    <property type="match status" value="2"/>
</dbReference>
<keyword evidence="1" id="KW-0106">Calcium</keyword>
<sequence length="279" mass="31483">MDSSYKRYSSSSSQNYVPSAPSLPDNYIQEQQQQQQPFSSPSLPTYNNGQQHQQYSSSSHSYNPSYGGQSNYSQSSYGQPNISSYGQQPGYGYSIPPTSYGGFFPPGTSPEIIRSFEMVDKDRSGFIDEGELQEALSFGYHKFSLRTIQLLMFLFKNPRDSLKIGPNEFSALWKCLGEWRAIFARFDRDRSGKIDTLELRDALYSLGYAVPSSVLQVLISKYDDGNGRRGELNFDSFVECGMIVKGLTEKFKEKDARYTGSATLNYDTFMSMVIPFIVP</sequence>
<organism evidence="4 5">
    <name type="scientific">Aquilegia coerulea</name>
    <name type="common">Rocky mountain columbine</name>
    <dbReference type="NCBI Taxonomy" id="218851"/>
    <lineage>
        <taxon>Eukaryota</taxon>
        <taxon>Viridiplantae</taxon>
        <taxon>Streptophyta</taxon>
        <taxon>Embryophyta</taxon>
        <taxon>Tracheophyta</taxon>
        <taxon>Spermatophyta</taxon>
        <taxon>Magnoliopsida</taxon>
        <taxon>Ranunculales</taxon>
        <taxon>Ranunculaceae</taxon>
        <taxon>Thalictroideae</taxon>
        <taxon>Aquilegia</taxon>
    </lineage>
</organism>
<feature type="compositionally biased region" description="Low complexity" evidence="2">
    <location>
        <begin position="46"/>
        <end position="79"/>
    </location>
</feature>
<evidence type="ECO:0000256" key="1">
    <source>
        <dbReference type="ARBA" id="ARBA00022837"/>
    </source>
</evidence>
<evidence type="ECO:0000313" key="5">
    <source>
        <dbReference type="Proteomes" id="UP000230069"/>
    </source>
</evidence>
<feature type="domain" description="EF-hand" evidence="3">
    <location>
        <begin position="174"/>
        <end position="209"/>
    </location>
</feature>
<dbReference type="STRING" id="218851.A0A2G5ETN8"/>
<dbReference type="OrthoDB" id="186625at2759"/>
<protein>
    <recommendedName>
        <fullName evidence="3">EF-hand domain-containing protein</fullName>
    </recommendedName>
</protein>
<feature type="region of interest" description="Disordered" evidence="2">
    <location>
        <begin position="1"/>
        <end position="83"/>
    </location>
</feature>
<dbReference type="Gene3D" id="1.10.238.10">
    <property type="entry name" value="EF-hand"/>
    <property type="match status" value="1"/>
</dbReference>
<dbReference type="SUPFAM" id="SSF47473">
    <property type="entry name" value="EF-hand"/>
    <property type="match status" value="1"/>
</dbReference>
<dbReference type="InterPro" id="IPR011992">
    <property type="entry name" value="EF-hand-dom_pair"/>
</dbReference>
<dbReference type="InterPro" id="IPR044590">
    <property type="entry name" value="CML48/49/50"/>
</dbReference>
<name>A0A2G5ETN8_AQUCA</name>
<proteinExistence type="predicted"/>
<dbReference type="Proteomes" id="UP000230069">
    <property type="component" value="Unassembled WGS sequence"/>
</dbReference>
<dbReference type="InterPro" id="IPR018247">
    <property type="entry name" value="EF_Hand_1_Ca_BS"/>
</dbReference>
<dbReference type="EMBL" id="KZ305021">
    <property type="protein sequence ID" value="PIA59094.1"/>
    <property type="molecule type" value="Genomic_DNA"/>
</dbReference>
<evidence type="ECO:0000259" key="3">
    <source>
        <dbReference type="PROSITE" id="PS50222"/>
    </source>
</evidence>
<dbReference type="SMART" id="SM00054">
    <property type="entry name" value="EFh"/>
    <property type="match status" value="2"/>
</dbReference>
<evidence type="ECO:0000256" key="2">
    <source>
        <dbReference type="SAM" id="MobiDB-lite"/>
    </source>
</evidence>
<reference evidence="4 5" key="1">
    <citation type="submission" date="2017-09" db="EMBL/GenBank/DDBJ databases">
        <title>WGS assembly of Aquilegia coerulea Goldsmith.</title>
        <authorList>
            <person name="Hodges S."/>
            <person name="Kramer E."/>
            <person name="Nordborg M."/>
            <person name="Tomkins J."/>
            <person name="Borevitz J."/>
            <person name="Derieg N."/>
            <person name="Yan J."/>
            <person name="Mihaltcheva S."/>
            <person name="Hayes R.D."/>
            <person name="Rokhsar D."/>
        </authorList>
    </citation>
    <scope>NUCLEOTIDE SEQUENCE [LARGE SCALE GENOMIC DNA]</scope>
    <source>
        <strain evidence="5">cv. Goldsmith</strain>
    </source>
</reference>
<evidence type="ECO:0000313" key="4">
    <source>
        <dbReference type="EMBL" id="PIA59094.1"/>
    </source>
</evidence>
<dbReference type="Pfam" id="PF13405">
    <property type="entry name" value="EF-hand_6"/>
    <property type="match status" value="1"/>
</dbReference>
<dbReference type="PANTHER" id="PTHR46824:SF2">
    <property type="entry name" value="CALCIUM-BINDING PROTEIN CML48-RELATED"/>
    <property type="match status" value="1"/>
</dbReference>
<dbReference type="InterPro" id="IPR002048">
    <property type="entry name" value="EF_hand_dom"/>
</dbReference>
<accession>A0A2G5ETN8</accession>
<feature type="domain" description="EF-hand" evidence="3">
    <location>
        <begin position="107"/>
        <end position="142"/>
    </location>
</feature>
<dbReference type="GO" id="GO:0005509">
    <property type="term" value="F:calcium ion binding"/>
    <property type="evidence" value="ECO:0007669"/>
    <property type="project" value="InterPro"/>
</dbReference>
<dbReference type="PROSITE" id="PS50222">
    <property type="entry name" value="EF_HAND_2"/>
    <property type="match status" value="2"/>
</dbReference>
<keyword evidence="5" id="KW-1185">Reference proteome</keyword>
<feature type="compositionally biased region" description="Low complexity" evidence="2">
    <location>
        <begin position="6"/>
        <end position="22"/>
    </location>
</feature>
<dbReference type="FunCoup" id="A0A2G5ETN8">
    <property type="interactions" value="2272"/>
</dbReference>
<gene>
    <name evidence="4" type="ORF">AQUCO_00400152v1</name>
</gene>
<dbReference type="AlphaFoldDB" id="A0A2G5ETN8"/>
<dbReference type="InParanoid" id="A0A2G5ETN8"/>
<dbReference type="PANTHER" id="PTHR46824">
    <property type="entry name" value="CALCIUM-BINDING PROTEIN CML48-RELATED"/>
    <property type="match status" value="1"/>
</dbReference>
<dbReference type="Pfam" id="PF13202">
    <property type="entry name" value="EF-hand_5"/>
    <property type="match status" value="1"/>
</dbReference>
<dbReference type="CDD" id="cd16180">
    <property type="entry name" value="EFh_PEF_Group_I"/>
    <property type="match status" value="1"/>
</dbReference>